<gene>
    <name evidence="2" type="ORF">NA57DRAFT_58374</name>
</gene>
<dbReference type="AlphaFoldDB" id="A0A9P4M850"/>
<accession>A0A9P4M850</accession>
<evidence type="ECO:0000313" key="3">
    <source>
        <dbReference type="Proteomes" id="UP000799772"/>
    </source>
</evidence>
<feature type="compositionally biased region" description="Low complexity" evidence="1">
    <location>
        <begin position="49"/>
        <end position="65"/>
    </location>
</feature>
<proteinExistence type="predicted"/>
<evidence type="ECO:0000256" key="1">
    <source>
        <dbReference type="SAM" id="MobiDB-lite"/>
    </source>
</evidence>
<feature type="compositionally biased region" description="Basic and acidic residues" evidence="1">
    <location>
        <begin position="162"/>
        <end position="177"/>
    </location>
</feature>
<keyword evidence="3" id="KW-1185">Reference proteome</keyword>
<feature type="region of interest" description="Disordered" evidence="1">
    <location>
        <begin position="147"/>
        <end position="177"/>
    </location>
</feature>
<feature type="region of interest" description="Disordered" evidence="1">
    <location>
        <begin position="1"/>
        <end position="21"/>
    </location>
</feature>
<name>A0A9P4M850_9PEZI</name>
<protein>
    <submittedName>
        <fullName evidence="2">Uncharacterized protein</fullName>
    </submittedName>
</protein>
<comment type="caution">
    <text evidence="2">The sequence shown here is derived from an EMBL/GenBank/DDBJ whole genome shotgun (WGS) entry which is preliminary data.</text>
</comment>
<feature type="compositionally biased region" description="Low complexity" evidence="1">
    <location>
        <begin position="147"/>
        <end position="159"/>
    </location>
</feature>
<sequence>MPSTPASEISVSLGRRDAASPGGRADAICQLITAVFLDACSSAQHRMPARSLPSQSSSSRETTSAPFGACASPHQGFDSWDPMHRGAQPARPGAAWCAYQIQCAWPARKFYIALHPASIRLGLPVLPFSAPAAIVSLLFFHHSSASAHEPPSSPSLSLSPHPPERRQAQRDSIAREQ</sequence>
<dbReference type="Proteomes" id="UP000799772">
    <property type="component" value="Unassembled WGS sequence"/>
</dbReference>
<reference evidence="2" key="1">
    <citation type="journal article" date="2020" name="Stud. Mycol.">
        <title>101 Dothideomycetes genomes: a test case for predicting lifestyles and emergence of pathogens.</title>
        <authorList>
            <person name="Haridas S."/>
            <person name="Albert R."/>
            <person name="Binder M."/>
            <person name="Bloem J."/>
            <person name="Labutti K."/>
            <person name="Salamov A."/>
            <person name="Andreopoulos B."/>
            <person name="Baker S."/>
            <person name="Barry K."/>
            <person name="Bills G."/>
            <person name="Bluhm B."/>
            <person name="Cannon C."/>
            <person name="Castanera R."/>
            <person name="Culley D."/>
            <person name="Daum C."/>
            <person name="Ezra D."/>
            <person name="Gonzalez J."/>
            <person name="Henrissat B."/>
            <person name="Kuo A."/>
            <person name="Liang C."/>
            <person name="Lipzen A."/>
            <person name="Lutzoni F."/>
            <person name="Magnuson J."/>
            <person name="Mondo S."/>
            <person name="Nolan M."/>
            <person name="Ohm R."/>
            <person name="Pangilinan J."/>
            <person name="Park H.-J."/>
            <person name="Ramirez L."/>
            <person name="Alfaro M."/>
            <person name="Sun H."/>
            <person name="Tritt A."/>
            <person name="Yoshinaga Y."/>
            <person name="Zwiers L.-H."/>
            <person name="Turgeon B."/>
            <person name="Goodwin S."/>
            <person name="Spatafora J."/>
            <person name="Crous P."/>
            <person name="Grigoriev I."/>
        </authorList>
    </citation>
    <scope>NUCLEOTIDE SEQUENCE</scope>
    <source>
        <strain evidence="2">CBS 133067</strain>
    </source>
</reference>
<feature type="region of interest" description="Disordered" evidence="1">
    <location>
        <begin position="48"/>
        <end position="68"/>
    </location>
</feature>
<dbReference type="EMBL" id="ML978129">
    <property type="protein sequence ID" value="KAF2096459.1"/>
    <property type="molecule type" value="Genomic_DNA"/>
</dbReference>
<evidence type="ECO:0000313" key="2">
    <source>
        <dbReference type="EMBL" id="KAF2096459.1"/>
    </source>
</evidence>
<feature type="compositionally biased region" description="Polar residues" evidence="1">
    <location>
        <begin position="1"/>
        <end position="10"/>
    </location>
</feature>
<organism evidence="2 3">
    <name type="scientific">Rhizodiscina lignyota</name>
    <dbReference type="NCBI Taxonomy" id="1504668"/>
    <lineage>
        <taxon>Eukaryota</taxon>
        <taxon>Fungi</taxon>
        <taxon>Dikarya</taxon>
        <taxon>Ascomycota</taxon>
        <taxon>Pezizomycotina</taxon>
        <taxon>Dothideomycetes</taxon>
        <taxon>Pleosporomycetidae</taxon>
        <taxon>Aulographales</taxon>
        <taxon>Rhizodiscinaceae</taxon>
        <taxon>Rhizodiscina</taxon>
    </lineage>
</organism>